<feature type="region of interest" description="Disordered" evidence="1">
    <location>
        <begin position="22"/>
        <end position="44"/>
    </location>
</feature>
<sequence>MQTQTGGQALLRKTLKAISVNARRSTAQSNHRLMVSTPSMSSPR</sequence>
<dbReference type="EMBL" id="UINC01091294">
    <property type="protein sequence ID" value="SVC43947.1"/>
    <property type="molecule type" value="Genomic_DNA"/>
</dbReference>
<accession>A0A382M8C1</accession>
<evidence type="ECO:0000313" key="2">
    <source>
        <dbReference type="EMBL" id="SVC43947.1"/>
    </source>
</evidence>
<gene>
    <name evidence="2" type="ORF">METZ01_LOCUS296801</name>
</gene>
<name>A0A382M8C1_9ZZZZ</name>
<organism evidence="2">
    <name type="scientific">marine metagenome</name>
    <dbReference type="NCBI Taxonomy" id="408172"/>
    <lineage>
        <taxon>unclassified sequences</taxon>
        <taxon>metagenomes</taxon>
        <taxon>ecological metagenomes</taxon>
    </lineage>
</organism>
<dbReference type="AlphaFoldDB" id="A0A382M8C1"/>
<proteinExistence type="predicted"/>
<feature type="non-terminal residue" evidence="2">
    <location>
        <position position="44"/>
    </location>
</feature>
<evidence type="ECO:0000256" key="1">
    <source>
        <dbReference type="SAM" id="MobiDB-lite"/>
    </source>
</evidence>
<reference evidence="2" key="1">
    <citation type="submission" date="2018-05" db="EMBL/GenBank/DDBJ databases">
        <authorList>
            <person name="Lanie J.A."/>
            <person name="Ng W.-L."/>
            <person name="Kazmierczak K.M."/>
            <person name="Andrzejewski T.M."/>
            <person name="Davidsen T.M."/>
            <person name="Wayne K.J."/>
            <person name="Tettelin H."/>
            <person name="Glass J.I."/>
            <person name="Rusch D."/>
            <person name="Podicherti R."/>
            <person name="Tsui H.-C.T."/>
            <person name="Winkler M.E."/>
        </authorList>
    </citation>
    <scope>NUCLEOTIDE SEQUENCE</scope>
</reference>
<protein>
    <submittedName>
        <fullName evidence="2">Uncharacterized protein</fullName>
    </submittedName>
</protein>